<dbReference type="CDD" id="cd06899">
    <property type="entry name" value="lectin_legume_LecRK_Arcelin_ConA"/>
    <property type="match status" value="1"/>
</dbReference>
<keyword evidence="3" id="KW-0472">Membrane</keyword>
<evidence type="ECO:0000259" key="5">
    <source>
        <dbReference type="Pfam" id="PF00139"/>
    </source>
</evidence>
<comment type="caution">
    <text evidence="6">The sequence shown here is derived from an EMBL/GenBank/DDBJ whole genome shotgun (WGS) entry which is preliminary data.</text>
</comment>
<evidence type="ECO:0000313" key="8">
    <source>
        <dbReference type="Proteomes" id="UP000306102"/>
    </source>
</evidence>
<dbReference type="InterPro" id="IPR013320">
    <property type="entry name" value="ConA-like_dom_sf"/>
</dbReference>
<sequence length="359" mass="39285">MATLSTSRYFTALFLLILFFKTTASDTNSTFAFTNFDKDSNFESTLTLYGSAKVVNGGSSVQITGFSSLSSGRVFYKKPIKLVEGNPKKMVSFSTFFTFSMSPESGDGLAFVMVPVGFPLNVFDNGSSGLLSDNKIRTLGVEFDTLMDDKYGDLNANHVGIDVNGFVSVKVSNVSSINLVLNSGNKLQAWIDYEAGSKRIEVRLSQLGELRPVDPLLSCPIDFSQMWNEEEVFIGLSSSNGNSSQRCNVYSWSFKLRTVPNWLHSQPLDPGPFSKKTKALAAPKSRDCVLRVLVLLIFGAACGALGAIIVLVVWSIFGNRQQAVVQEGFPLPPPPVVVGFEYEKHFKVVLDKAIEDGKK</sequence>
<dbReference type="STRING" id="542762.A0A4S4DN34"/>
<protein>
    <recommendedName>
        <fullName evidence="5">Legume lectin domain-containing protein</fullName>
    </recommendedName>
</protein>
<evidence type="ECO:0000256" key="3">
    <source>
        <dbReference type="SAM" id="Phobius"/>
    </source>
</evidence>
<dbReference type="PANTHER" id="PTHR32401">
    <property type="entry name" value="CONCANAVALIN A-LIKE LECTIN FAMILY PROTEIN"/>
    <property type="match status" value="1"/>
</dbReference>
<feature type="transmembrane region" description="Helical" evidence="3">
    <location>
        <begin position="292"/>
        <end position="317"/>
    </location>
</feature>
<dbReference type="Proteomes" id="UP000306102">
    <property type="component" value="Unassembled WGS sequence"/>
</dbReference>
<keyword evidence="8" id="KW-1185">Reference proteome</keyword>
<feature type="signal peptide" evidence="4">
    <location>
        <begin position="1"/>
        <end position="24"/>
    </location>
</feature>
<evidence type="ECO:0000256" key="2">
    <source>
        <dbReference type="ARBA" id="ARBA00022734"/>
    </source>
</evidence>
<evidence type="ECO:0000313" key="7">
    <source>
        <dbReference type="EMBL" id="THG11183.1"/>
    </source>
</evidence>
<name>A0A4S4DN34_CAMSN</name>
<accession>A0A4S4DN34</accession>
<dbReference type="Pfam" id="PF00139">
    <property type="entry name" value="Lectin_legB"/>
    <property type="match status" value="1"/>
</dbReference>
<feature type="domain" description="Legume lectin" evidence="5">
    <location>
        <begin position="29"/>
        <end position="267"/>
    </location>
</feature>
<dbReference type="AlphaFoldDB" id="A0A4S4DN34"/>
<dbReference type="GO" id="GO:0030246">
    <property type="term" value="F:carbohydrate binding"/>
    <property type="evidence" value="ECO:0007669"/>
    <property type="project" value="UniProtKB-KW"/>
</dbReference>
<keyword evidence="2" id="KW-0430">Lectin</keyword>
<gene>
    <name evidence="7" type="ORF">TEA_018842</name>
    <name evidence="6" type="ORF">TEA_027703</name>
</gene>
<reference evidence="6" key="2">
    <citation type="submission" date="2019-04" db="EMBL/GenBank/DDBJ databases">
        <authorList>
            <person name="Wei C."/>
            <person name="Yang H."/>
            <person name="Wang S."/>
            <person name="Gao L."/>
            <person name="Liu C."/>
            <person name="Zhao J."/>
            <person name="Xia E."/>
            <person name="Wan X."/>
        </authorList>
    </citation>
    <scope>NUCLEOTIDE SEQUENCE</scope>
    <source>
        <tissue evidence="6">Leaf</tissue>
    </source>
</reference>
<dbReference type="SUPFAM" id="SSF49899">
    <property type="entry name" value="Concanavalin A-like lectins/glucanases"/>
    <property type="match status" value="1"/>
</dbReference>
<dbReference type="EMBL" id="SDRB02007416">
    <property type="protein sequence ID" value="THG11183.1"/>
    <property type="molecule type" value="Genomic_DNA"/>
</dbReference>
<keyword evidence="3" id="KW-1133">Transmembrane helix</keyword>
<evidence type="ECO:0000256" key="4">
    <source>
        <dbReference type="SAM" id="SignalP"/>
    </source>
</evidence>
<dbReference type="PANTHER" id="PTHR32401:SF16">
    <property type="entry name" value="CONCANAVALIN A-LIKE LECTIN FAMILY PROTEIN"/>
    <property type="match status" value="1"/>
</dbReference>
<keyword evidence="4" id="KW-0732">Signal</keyword>
<dbReference type="InterPro" id="IPR001220">
    <property type="entry name" value="Legume_lectin_dom"/>
</dbReference>
<proteinExistence type="inferred from homology"/>
<keyword evidence="3" id="KW-0812">Transmembrane</keyword>
<evidence type="ECO:0000313" key="6">
    <source>
        <dbReference type="EMBL" id="THG04325.1"/>
    </source>
</evidence>
<comment type="similarity">
    <text evidence="1">Belongs to the leguminous lectin family.</text>
</comment>
<reference evidence="6 8" key="1">
    <citation type="journal article" date="2018" name="Proc. Natl. Acad. Sci. U.S.A.">
        <title>Draft genome sequence of Camellia sinensis var. sinensis provides insights into the evolution of the tea genome and tea quality.</title>
        <authorList>
            <person name="Wei C."/>
            <person name="Yang H."/>
            <person name="Wang S."/>
            <person name="Zhao J."/>
            <person name="Liu C."/>
            <person name="Gao L."/>
            <person name="Xia E."/>
            <person name="Lu Y."/>
            <person name="Tai Y."/>
            <person name="She G."/>
            <person name="Sun J."/>
            <person name="Cao H."/>
            <person name="Tong W."/>
            <person name="Gao Q."/>
            <person name="Li Y."/>
            <person name="Deng W."/>
            <person name="Jiang X."/>
            <person name="Wang W."/>
            <person name="Chen Q."/>
            <person name="Zhang S."/>
            <person name="Li H."/>
            <person name="Wu J."/>
            <person name="Wang P."/>
            <person name="Li P."/>
            <person name="Shi C."/>
            <person name="Zheng F."/>
            <person name="Jian J."/>
            <person name="Huang B."/>
            <person name="Shan D."/>
            <person name="Shi M."/>
            <person name="Fang C."/>
            <person name="Yue Y."/>
            <person name="Li F."/>
            <person name="Li D."/>
            <person name="Wei S."/>
            <person name="Han B."/>
            <person name="Jiang C."/>
            <person name="Yin Y."/>
            <person name="Xia T."/>
            <person name="Zhang Z."/>
            <person name="Bennetzen J.L."/>
            <person name="Zhao S."/>
            <person name="Wan X."/>
        </authorList>
    </citation>
    <scope>NUCLEOTIDE SEQUENCE [LARGE SCALE GENOMIC DNA]</scope>
    <source>
        <strain evidence="8">cv. Shuchazao</strain>
        <tissue evidence="6">Leaf</tissue>
    </source>
</reference>
<dbReference type="InterPro" id="IPR050258">
    <property type="entry name" value="Leguminous_Lectin"/>
</dbReference>
<evidence type="ECO:0000256" key="1">
    <source>
        <dbReference type="ARBA" id="ARBA00007606"/>
    </source>
</evidence>
<organism evidence="6 8">
    <name type="scientific">Camellia sinensis var. sinensis</name>
    <name type="common">China tea</name>
    <dbReference type="NCBI Taxonomy" id="542762"/>
    <lineage>
        <taxon>Eukaryota</taxon>
        <taxon>Viridiplantae</taxon>
        <taxon>Streptophyta</taxon>
        <taxon>Embryophyta</taxon>
        <taxon>Tracheophyta</taxon>
        <taxon>Spermatophyta</taxon>
        <taxon>Magnoliopsida</taxon>
        <taxon>eudicotyledons</taxon>
        <taxon>Gunneridae</taxon>
        <taxon>Pentapetalae</taxon>
        <taxon>asterids</taxon>
        <taxon>Ericales</taxon>
        <taxon>Theaceae</taxon>
        <taxon>Camellia</taxon>
    </lineage>
</organism>
<feature type="chain" id="PRO_5033448580" description="Legume lectin domain-containing protein" evidence="4">
    <location>
        <begin position="25"/>
        <end position="359"/>
    </location>
</feature>
<dbReference type="EMBL" id="SDRB02010790">
    <property type="protein sequence ID" value="THG04325.1"/>
    <property type="molecule type" value="Genomic_DNA"/>
</dbReference>
<dbReference type="Gene3D" id="2.60.120.200">
    <property type="match status" value="1"/>
</dbReference>